<dbReference type="EMBL" id="VSSQ01068070">
    <property type="protein sequence ID" value="MPN20339.1"/>
    <property type="molecule type" value="Genomic_DNA"/>
</dbReference>
<dbReference type="Pfam" id="PF19499">
    <property type="entry name" value="DUF6034"/>
    <property type="match status" value="1"/>
</dbReference>
<accession>A0A645G3E4</accession>
<evidence type="ECO:0000313" key="1">
    <source>
        <dbReference type="EMBL" id="MPN20339.1"/>
    </source>
</evidence>
<reference evidence="1" key="1">
    <citation type="submission" date="2019-08" db="EMBL/GenBank/DDBJ databases">
        <authorList>
            <person name="Kucharzyk K."/>
            <person name="Murdoch R.W."/>
            <person name="Higgins S."/>
            <person name="Loffler F."/>
        </authorList>
    </citation>
    <scope>NUCLEOTIDE SEQUENCE</scope>
</reference>
<organism evidence="1">
    <name type="scientific">bioreactor metagenome</name>
    <dbReference type="NCBI Taxonomy" id="1076179"/>
    <lineage>
        <taxon>unclassified sequences</taxon>
        <taxon>metagenomes</taxon>
        <taxon>ecological metagenomes</taxon>
    </lineage>
</organism>
<proteinExistence type="predicted"/>
<gene>
    <name evidence="1" type="ORF">SDC9_167717</name>
</gene>
<sequence length="134" mass="15533">MFIYVDDKGIGKFDIRGIGKSSQTIYENVQLLDFDLIINCITDQLILQHAESIEVTTDRSVYIRKLCLGSSLVNVWNVADYGIMIPTWEVTYDLFFRYPGCDIECYSYTTFLNALDGRYIEPRISIDELSQLYQ</sequence>
<dbReference type="AlphaFoldDB" id="A0A645G3E4"/>
<dbReference type="InterPro" id="IPR046098">
    <property type="entry name" value="DUF6034"/>
</dbReference>
<protein>
    <submittedName>
        <fullName evidence="1">Uncharacterized protein</fullName>
    </submittedName>
</protein>
<name>A0A645G3E4_9ZZZZ</name>
<comment type="caution">
    <text evidence="1">The sequence shown here is derived from an EMBL/GenBank/DDBJ whole genome shotgun (WGS) entry which is preliminary data.</text>
</comment>